<protein>
    <recommendedName>
        <fullName evidence="4">Transmembrane protein</fullName>
    </recommendedName>
</protein>
<feature type="transmembrane region" description="Helical" evidence="1">
    <location>
        <begin position="101"/>
        <end position="120"/>
    </location>
</feature>
<proteinExistence type="predicted"/>
<keyword evidence="1" id="KW-1133">Transmembrane helix</keyword>
<dbReference type="AlphaFoldDB" id="A0A077ZUN8"/>
<evidence type="ECO:0000313" key="2">
    <source>
        <dbReference type="EMBL" id="CDW73623.1"/>
    </source>
</evidence>
<name>A0A077ZUN8_STYLE</name>
<dbReference type="OrthoDB" id="289328at2759"/>
<sequence length="215" mass="25659">MLNFFSARTNYWKNGTQWMGKFTARVMGENNYEYVRLNKRIMYARYYYSKQQILGQLSLETPDIANSFSLLAKEDTSHGFPVWRPLERQSDFALYNINSEGWFQIWSVIAGTVVFSYWFYISDFYFGIASTGVDDEDNIRLKDAKASTIWERVMWSWTFIVHGQHMSALQREIKFFVHHPDDPKLNVKTSFNLKNPYAPDRYYKGWGKMRDMRMM</sequence>
<dbReference type="InParanoid" id="A0A077ZUN8"/>
<gene>
    <name evidence="2" type="primary">Contig9837.g10519</name>
    <name evidence="2" type="ORF">STYLEM_2606</name>
</gene>
<keyword evidence="1" id="KW-0472">Membrane</keyword>
<evidence type="ECO:0000256" key="1">
    <source>
        <dbReference type="SAM" id="Phobius"/>
    </source>
</evidence>
<accession>A0A077ZUN8</accession>
<keyword evidence="3" id="KW-1185">Reference proteome</keyword>
<dbReference type="EMBL" id="CCKQ01002521">
    <property type="protein sequence ID" value="CDW73623.1"/>
    <property type="molecule type" value="Genomic_DNA"/>
</dbReference>
<reference evidence="2 3" key="1">
    <citation type="submission" date="2014-06" db="EMBL/GenBank/DDBJ databases">
        <authorList>
            <person name="Swart Estienne"/>
        </authorList>
    </citation>
    <scope>NUCLEOTIDE SEQUENCE [LARGE SCALE GENOMIC DNA]</scope>
    <source>
        <strain evidence="2 3">130c</strain>
    </source>
</reference>
<dbReference type="OMA" id="NINSEGW"/>
<evidence type="ECO:0000313" key="3">
    <source>
        <dbReference type="Proteomes" id="UP000039865"/>
    </source>
</evidence>
<organism evidence="2 3">
    <name type="scientific">Stylonychia lemnae</name>
    <name type="common">Ciliate</name>
    <dbReference type="NCBI Taxonomy" id="5949"/>
    <lineage>
        <taxon>Eukaryota</taxon>
        <taxon>Sar</taxon>
        <taxon>Alveolata</taxon>
        <taxon>Ciliophora</taxon>
        <taxon>Intramacronucleata</taxon>
        <taxon>Spirotrichea</taxon>
        <taxon>Stichotrichia</taxon>
        <taxon>Sporadotrichida</taxon>
        <taxon>Oxytrichidae</taxon>
        <taxon>Stylonychinae</taxon>
        <taxon>Stylonychia</taxon>
    </lineage>
</organism>
<evidence type="ECO:0008006" key="4">
    <source>
        <dbReference type="Google" id="ProtNLM"/>
    </source>
</evidence>
<keyword evidence="1" id="KW-0812">Transmembrane</keyword>
<dbReference type="Proteomes" id="UP000039865">
    <property type="component" value="Unassembled WGS sequence"/>
</dbReference>